<protein>
    <submittedName>
        <fullName evidence="1">Uncharacterized protein</fullName>
    </submittedName>
</protein>
<dbReference type="Proteomes" id="UP000078561">
    <property type="component" value="Unassembled WGS sequence"/>
</dbReference>
<gene>
    <name evidence="1" type="primary">ABSGL_13076.1 scaffold 13659</name>
</gene>
<dbReference type="EMBL" id="LT554760">
    <property type="protein sequence ID" value="SAM07433.1"/>
    <property type="molecule type" value="Genomic_DNA"/>
</dbReference>
<sequence>MRDQFAVDLTSPTSLDCWYWTIWVSITLMNPKVSIKVDVAMGESAVKSKVAKEKEVEKKEDGDIEKV</sequence>
<organism evidence="1">
    <name type="scientific">Absidia glauca</name>
    <name type="common">Pin mould</name>
    <dbReference type="NCBI Taxonomy" id="4829"/>
    <lineage>
        <taxon>Eukaryota</taxon>
        <taxon>Fungi</taxon>
        <taxon>Fungi incertae sedis</taxon>
        <taxon>Mucoromycota</taxon>
        <taxon>Mucoromycotina</taxon>
        <taxon>Mucoromycetes</taxon>
        <taxon>Mucorales</taxon>
        <taxon>Cunninghamellaceae</taxon>
        <taxon>Absidia</taxon>
    </lineage>
</organism>
<dbReference type="AlphaFoldDB" id="A0A163KE72"/>
<reference evidence="1" key="1">
    <citation type="submission" date="2016-04" db="EMBL/GenBank/DDBJ databases">
        <authorList>
            <person name="Evans L.H."/>
            <person name="Alamgir A."/>
            <person name="Owens N."/>
            <person name="Weber N.D."/>
            <person name="Virtaneva K."/>
            <person name="Barbian K."/>
            <person name="Babar A."/>
            <person name="Rosenke K."/>
        </authorList>
    </citation>
    <scope>NUCLEOTIDE SEQUENCE [LARGE SCALE GENOMIC DNA]</scope>
    <source>
        <strain evidence="1">CBS 101.48</strain>
    </source>
</reference>
<proteinExistence type="predicted"/>
<keyword evidence="2" id="KW-1185">Reference proteome</keyword>
<accession>A0A163KE72</accession>
<dbReference type="InParanoid" id="A0A163KE72"/>
<evidence type="ECO:0000313" key="2">
    <source>
        <dbReference type="Proteomes" id="UP000078561"/>
    </source>
</evidence>
<evidence type="ECO:0000313" key="1">
    <source>
        <dbReference type="EMBL" id="SAM07433.1"/>
    </source>
</evidence>
<name>A0A163KE72_ABSGL</name>